<dbReference type="EMBL" id="AWWV01014459">
    <property type="protein sequence ID" value="OMO56761.1"/>
    <property type="molecule type" value="Genomic_DNA"/>
</dbReference>
<evidence type="ECO:0000313" key="1">
    <source>
        <dbReference type="EMBL" id="OMO56761.1"/>
    </source>
</evidence>
<organism evidence="1 2">
    <name type="scientific">Corchorus capsularis</name>
    <name type="common">Jute</name>
    <dbReference type="NCBI Taxonomy" id="210143"/>
    <lineage>
        <taxon>Eukaryota</taxon>
        <taxon>Viridiplantae</taxon>
        <taxon>Streptophyta</taxon>
        <taxon>Embryophyta</taxon>
        <taxon>Tracheophyta</taxon>
        <taxon>Spermatophyta</taxon>
        <taxon>Magnoliopsida</taxon>
        <taxon>eudicotyledons</taxon>
        <taxon>Gunneridae</taxon>
        <taxon>Pentapetalae</taxon>
        <taxon>rosids</taxon>
        <taxon>malvids</taxon>
        <taxon>Malvales</taxon>
        <taxon>Malvaceae</taxon>
        <taxon>Grewioideae</taxon>
        <taxon>Apeibeae</taxon>
        <taxon>Corchorus</taxon>
    </lineage>
</organism>
<reference evidence="1 2" key="1">
    <citation type="submission" date="2013-09" db="EMBL/GenBank/DDBJ databases">
        <title>Corchorus capsularis genome sequencing.</title>
        <authorList>
            <person name="Alam M."/>
            <person name="Haque M.S."/>
            <person name="Islam M.S."/>
            <person name="Emdad E.M."/>
            <person name="Islam M.M."/>
            <person name="Ahmed B."/>
            <person name="Halim A."/>
            <person name="Hossen Q.M.M."/>
            <person name="Hossain M.Z."/>
            <person name="Ahmed R."/>
            <person name="Khan M.M."/>
            <person name="Islam R."/>
            <person name="Rashid M.M."/>
            <person name="Khan S.A."/>
            <person name="Rahman M.S."/>
            <person name="Alam M."/>
        </authorList>
    </citation>
    <scope>NUCLEOTIDE SEQUENCE [LARGE SCALE GENOMIC DNA]</scope>
    <source>
        <strain evidence="2">cv. CVL-1</strain>
        <tissue evidence="1">Whole seedling</tissue>
    </source>
</reference>
<dbReference type="AlphaFoldDB" id="A0A1R3GFC6"/>
<gene>
    <name evidence="1" type="ORF">CCACVL1_26270</name>
</gene>
<name>A0A1R3GFC6_COCAP</name>
<accession>A0A1R3GFC6</accession>
<proteinExistence type="predicted"/>
<dbReference type="Gramene" id="OMO56761">
    <property type="protein sequence ID" value="OMO56761"/>
    <property type="gene ID" value="CCACVL1_26270"/>
</dbReference>
<evidence type="ECO:0000313" key="2">
    <source>
        <dbReference type="Proteomes" id="UP000188268"/>
    </source>
</evidence>
<protein>
    <submittedName>
        <fullName evidence="1">Uncharacterized protein</fullName>
    </submittedName>
</protein>
<dbReference type="Proteomes" id="UP000188268">
    <property type="component" value="Unassembled WGS sequence"/>
</dbReference>
<keyword evidence="2" id="KW-1185">Reference proteome</keyword>
<sequence length="32" mass="3490">MAGVFGRRTPRLYSCMDSSVTIAAVAFRLISL</sequence>
<comment type="caution">
    <text evidence="1">The sequence shown here is derived from an EMBL/GenBank/DDBJ whole genome shotgun (WGS) entry which is preliminary data.</text>
</comment>